<comment type="caution">
    <text evidence="1">The sequence shown here is derived from an EMBL/GenBank/DDBJ whole genome shotgun (WGS) entry which is preliminary data.</text>
</comment>
<protein>
    <submittedName>
        <fullName evidence="1">Uncharacterized protein</fullName>
    </submittedName>
</protein>
<dbReference type="Proteomes" id="UP000299102">
    <property type="component" value="Unassembled WGS sequence"/>
</dbReference>
<keyword evidence="2" id="KW-1185">Reference proteome</keyword>
<name>A0A4C1VPE9_EUMVA</name>
<evidence type="ECO:0000313" key="1">
    <source>
        <dbReference type="EMBL" id="GBP39744.1"/>
    </source>
</evidence>
<evidence type="ECO:0000313" key="2">
    <source>
        <dbReference type="Proteomes" id="UP000299102"/>
    </source>
</evidence>
<sequence>MVEARSSANMDTVSIPSYLISIDVNFNRGLAFVSNPGHAFDSNPGHAFNFDHVPALIFDPNPVLKFGSGPVYDFDAGPPRFQSRFRYR</sequence>
<reference evidence="1 2" key="1">
    <citation type="journal article" date="2019" name="Commun. Biol.">
        <title>The bagworm genome reveals a unique fibroin gene that provides high tensile strength.</title>
        <authorList>
            <person name="Kono N."/>
            <person name="Nakamura H."/>
            <person name="Ohtoshi R."/>
            <person name="Tomita M."/>
            <person name="Numata K."/>
            <person name="Arakawa K."/>
        </authorList>
    </citation>
    <scope>NUCLEOTIDE SEQUENCE [LARGE SCALE GENOMIC DNA]</scope>
</reference>
<dbReference type="AlphaFoldDB" id="A0A4C1VPE9"/>
<dbReference type="EMBL" id="BGZK01000370">
    <property type="protein sequence ID" value="GBP39744.1"/>
    <property type="molecule type" value="Genomic_DNA"/>
</dbReference>
<accession>A0A4C1VPE9</accession>
<proteinExistence type="predicted"/>
<gene>
    <name evidence="1" type="ORF">EVAR_23069_1</name>
</gene>
<organism evidence="1 2">
    <name type="scientific">Eumeta variegata</name>
    <name type="common">Bagworm moth</name>
    <name type="synonym">Eumeta japonica</name>
    <dbReference type="NCBI Taxonomy" id="151549"/>
    <lineage>
        <taxon>Eukaryota</taxon>
        <taxon>Metazoa</taxon>
        <taxon>Ecdysozoa</taxon>
        <taxon>Arthropoda</taxon>
        <taxon>Hexapoda</taxon>
        <taxon>Insecta</taxon>
        <taxon>Pterygota</taxon>
        <taxon>Neoptera</taxon>
        <taxon>Endopterygota</taxon>
        <taxon>Lepidoptera</taxon>
        <taxon>Glossata</taxon>
        <taxon>Ditrysia</taxon>
        <taxon>Tineoidea</taxon>
        <taxon>Psychidae</taxon>
        <taxon>Oiketicinae</taxon>
        <taxon>Eumeta</taxon>
    </lineage>
</organism>